<dbReference type="AlphaFoldDB" id="A0AA35TVA6"/>
<protein>
    <submittedName>
        <fullName evidence="1">Uncharacterized protein</fullName>
    </submittedName>
</protein>
<evidence type="ECO:0000313" key="1">
    <source>
        <dbReference type="EMBL" id="CAI8053706.1"/>
    </source>
</evidence>
<evidence type="ECO:0000313" key="2">
    <source>
        <dbReference type="Proteomes" id="UP001174909"/>
    </source>
</evidence>
<proteinExistence type="predicted"/>
<gene>
    <name evidence="1" type="ORF">GBAR_LOCUS29351</name>
</gene>
<dbReference type="Proteomes" id="UP001174909">
    <property type="component" value="Unassembled WGS sequence"/>
</dbReference>
<comment type="caution">
    <text evidence="1">The sequence shown here is derived from an EMBL/GenBank/DDBJ whole genome shotgun (WGS) entry which is preliminary data.</text>
</comment>
<sequence>MYTPAEIKTSAPSETMRRLIAFIVSLDRYLTLVHAAPLPRPVQGPVVDCFAGGLAAACLTTHFQHVPDLYGVGPQFSLALADRSGNSIDVTTTLISFATSPTWSKICLATDSRTSLTIPGMLCPYITVRSMSRIASRLPASTSIPEALVAASDDRILVTVLTSPPLPMLTTPSIRSATWPAMAAITCPSISVIPGTPLGFSVSNGNAFVVSGLSNWLTISC</sequence>
<dbReference type="EMBL" id="CASHTH010004115">
    <property type="protein sequence ID" value="CAI8053706.1"/>
    <property type="molecule type" value="Genomic_DNA"/>
</dbReference>
<reference evidence="1" key="1">
    <citation type="submission" date="2023-03" db="EMBL/GenBank/DDBJ databases">
        <authorList>
            <person name="Steffen K."/>
            <person name="Cardenas P."/>
        </authorList>
    </citation>
    <scope>NUCLEOTIDE SEQUENCE</scope>
</reference>
<name>A0AA35TVA6_GEOBA</name>
<feature type="non-terminal residue" evidence="1">
    <location>
        <position position="1"/>
    </location>
</feature>
<keyword evidence="2" id="KW-1185">Reference proteome</keyword>
<accession>A0AA35TVA6</accession>
<organism evidence="1 2">
    <name type="scientific">Geodia barretti</name>
    <name type="common">Barrett's horny sponge</name>
    <dbReference type="NCBI Taxonomy" id="519541"/>
    <lineage>
        <taxon>Eukaryota</taxon>
        <taxon>Metazoa</taxon>
        <taxon>Porifera</taxon>
        <taxon>Demospongiae</taxon>
        <taxon>Heteroscleromorpha</taxon>
        <taxon>Tetractinellida</taxon>
        <taxon>Astrophorina</taxon>
        <taxon>Geodiidae</taxon>
        <taxon>Geodia</taxon>
    </lineage>
</organism>